<organism evidence="2">
    <name type="scientific">Pseudomonas helleri</name>
    <dbReference type="NCBI Taxonomy" id="1608996"/>
    <lineage>
        <taxon>Bacteria</taxon>
        <taxon>Pseudomonadati</taxon>
        <taxon>Pseudomonadota</taxon>
        <taxon>Gammaproteobacteria</taxon>
        <taxon>Pseudomonadales</taxon>
        <taxon>Pseudomonadaceae</taxon>
        <taxon>Pseudomonas</taxon>
    </lineage>
</organism>
<protein>
    <submittedName>
        <fullName evidence="2">Uncharacterized protein</fullName>
    </submittedName>
</protein>
<accession>A0A6A7YWN5</accession>
<dbReference type="RefSeq" id="WP_153386879.1">
    <property type="nucleotide sequence ID" value="NZ_JBITTT010000032.1"/>
</dbReference>
<dbReference type="Proteomes" id="UP000713985">
    <property type="component" value="Unassembled WGS sequence"/>
</dbReference>
<dbReference type="EMBL" id="WIWC01000026">
    <property type="protein sequence ID" value="MQT81432.1"/>
    <property type="molecule type" value="Genomic_DNA"/>
</dbReference>
<reference evidence="4 5" key="1">
    <citation type="submission" date="2019-10" db="EMBL/GenBank/DDBJ databases">
        <title>Evaluation of single-gene subtyping targets for Pseudomonas.</title>
        <authorList>
            <person name="Reichler S.J."/>
            <person name="Orsi R.H."/>
            <person name="Wiedmann M."/>
            <person name="Martin N.H."/>
            <person name="Murphy S.I."/>
        </authorList>
    </citation>
    <scope>NUCLEOTIDE SEQUENCE</scope>
    <source>
        <strain evidence="1 5">FSL R10-0802</strain>
        <strain evidence="3 4">FSL R10-1594</strain>
        <strain evidence="2">FSL R10-2339</strain>
    </source>
</reference>
<dbReference type="AlphaFoldDB" id="A0A6A7YWN5"/>
<evidence type="ECO:0000313" key="3">
    <source>
        <dbReference type="EMBL" id="MQU18218.1"/>
    </source>
</evidence>
<evidence type="ECO:0000313" key="1">
    <source>
        <dbReference type="EMBL" id="MQT26781.1"/>
    </source>
</evidence>
<comment type="caution">
    <text evidence="2">The sequence shown here is derived from an EMBL/GenBank/DDBJ whole genome shotgun (WGS) entry which is preliminary data.</text>
</comment>
<evidence type="ECO:0000313" key="2">
    <source>
        <dbReference type="EMBL" id="MQT81432.1"/>
    </source>
</evidence>
<proteinExistence type="predicted"/>
<evidence type="ECO:0000313" key="4">
    <source>
        <dbReference type="Proteomes" id="UP000443000"/>
    </source>
</evidence>
<name>A0A6A7YWN5_9PSED</name>
<gene>
    <name evidence="3" type="ORF">GHN41_17415</name>
    <name evidence="2" type="ORF">GHN86_15355</name>
    <name evidence="1" type="ORF">GHN94_13175</name>
</gene>
<dbReference type="EMBL" id="WIWP01000021">
    <property type="protein sequence ID" value="MQT26781.1"/>
    <property type="molecule type" value="Genomic_DNA"/>
</dbReference>
<dbReference type="OrthoDB" id="6193567at2"/>
<dbReference type="EMBL" id="WIVT01000024">
    <property type="protein sequence ID" value="MQU18218.1"/>
    <property type="molecule type" value="Genomic_DNA"/>
</dbReference>
<dbReference type="Proteomes" id="UP000443000">
    <property type="component" value="Unassembled WGS sequence"/>
</dbReference>
<evidence type="ECO:0000313" key="5">
    <source>
        <dbReference type="Proteomes" id="UP000713985"/>
    </source>
</evidence>
<keyword evidence="5" id="KW-1185">Reference proteome</keyword>
<sequence length="141" mass="16045">MRWLFLLLVVLNVFYYVWHKLEAPLKIREVQSISESVEGRRTIQLLSEVQLAVSLANYQKASGSSGFCIYLADINDAGQVRSLELKLASLNLRLVRVTPLTAEIEAVRYRVARKSPLQVSEELMQGLANEFNGLIYKKSRC</sequence>